<protein>
    <recommendedName>
        <fullName evidence="2">DUF3298 domain-containing protein</fullName>
    </recommendedName>
</protein>
<accession>F6AKN9</accession>
<sequence>MGPSYGLLRLPRKRRGESLADPPALTNNRELPCRQAVERPSSAKAFSCMNMSRIARLGALLGLALLLGACQSLSRSEQPEGIATTHEKWEHKPADCSGQDCPLVNVELQPITGQPELNARIEATLLDLVKAATGSRPVSLAVHEREFLANGQPGWVSYLQAKVLSQHDQLVVIELSSYHFIGGAHGVPGRTYLNYDREQNKVLSLQDMLVPGEEAAFWQIAARAHQAWLIAQGHGNDMEYRKTWPFERTANIALNPDAVMLKYDVARLAPYADGHPEILIPYSQLQGILRPAYMPGAAR</sequence>
<dbReference type="AlphaFoldDB" id="F6AKN9"/>
<dbReference type="InterPro" id="IPR037126">
    <property type="entry name" value="PdaC/RsiV-like_sf"/>
</dbReference>
<evidence type="ECO:0000256" key="1">
    <source>
        <dbReference type="SAM" id="MobiDB-lite"/>
    </source>
</evidence>
<gene>
    <name evidence="3" type="ordered locus">Psefu_4158</name>
</gene>
<dbReference type="InterPro" id="IPR021729">
    <property type="entry name" value="DUF3298"/>
</dbReference>
<dbReference type="EMBL" id="CP002727">
    <property type="protein sequence ID" value="AEF24113.1"/>
    <property type="molecule type" value="Genomic_DNA"/>
</dbReference>
<reference evidence="3 4" key="1">
    <citation type="submission" date="2011-04" db="EMBL/GenBank/DDBJ databases">
        <title>Complete sequence of Pseudomonas fulva 12-X.</title>
        <authorList>
            <consortium name="US DOE Joint Genome Institute"/>
            <person name="Lucas S."/>
            <person name="Han J."/>
            <person name="Lapidus A."/>
            <person name="Cheng J.-F."/>
            <person name="Goodwin L."/>
            <person name="Pitluck S."/>
            <person name="Peters L."/>
            <person name="Mikhailova N."/>
            <person name="Pagani I."/>
            <person name="Davenport K."/>
            <person name="Han C."/>
            <person name="Tapia R."/>
            <person name="Land M."/>
            <person name="Hauser L."/>
            <person name="Kyrpides N."/>
            <person name="Ivanova N."/>
            <person name="Pagani I."/>
            <person name="Lcollab F.I."/>
            <person name="Woyke T."/>
        </authorList>
    </citation>
    <scope>NUCLEOTIDE SEQUENCE [LARGE SCALE GENOMIC DNA]</scope>
    <source>
        <strain evidence="4">12-X</strain>
    </source>
</reference>
<dbReference type="Pfam" id="PF11738">
    <property type="entry name" value="DUF3298"/>
    <property type="match status" value="1"/>
</dbReference>
<organism evidence="3 4">
    <name type="scientific">Pseudomonas fulva (strain 12-X)</name>
    <dbReference type="NCBI Taxonomy" id="743720"/>
    <lineage>
        <taxon>Bacteria</taxon>
        <taxon>Pseudomonadati</taxon>
        <taxon>Pseudomonadota</taxon>
        <taxon>Gammaproteobacteria</taxon>
        <taxon>Pseudomonadales</taxon>
        <taxon>Pseudomonadaceae</taxon>
        <taxon>Pseudomonas</taxon>
    </lineage>
</organism>
<dbReference type="Proteomes" id="UP000000686">
    <property type="component" value="Chromosome"/>
</dbReference>
<evidence type="ECO:0000313" key="3">
    <source>
        <dbReference type="EMBL" id="AEF24113.1"/>
    </source>
</evidence>
<name>F6AKN9_PSEF1</name>
<evidence type="ECO:0000259" key="2">
    <source>
        <dbReference type="Pfam" id="PF11738"/>
    </source>
</evidence>
<keyword evidence="4" id="KW-1185">Reference proteome</keyword>
<dbReference type="Gene3D" id="3.30.565.40">
    <property type="entry name" value="Fervidobacterium nodosum Rt17-B1 like"/>
    <property type="match status" value="1"/>
</dbReference>
<proteinExistence type="predicted"/>
<dbReference type="STRING" id="743720.Psefu_4158"/>
<feature type="domain" description="DUF3298" evidence="2">
    <location>
        <begin position="207"/>
        <end position="283"/>
    </location>
</feature>
<evidence type="ECO:0000313" key="4">
    <source>
        <dbReference type="Proteomes" id="UP000000686"/>
    </source>
</evidence>
<feature type="region of interest" description="Disordered" evidence="1">
    <location>
        <begin position="1"/>
        <end position="27"/>
    </location>
</feature>
<dbReference type="HOGENOM" id="CLU_088507_0_0_6"/>
<dbReference type="KEGG" id="pfv:Psefu_4158"/>
<dbReference type="Gene3D" id="3.90.640.20">
    <property type="entry name" value="Heat-shock cognate protein, ATPase"/>
    <property type="match status" value="1"/>
</dbReference>
<dbReference type="eggNOG" id="ENOG5032SQ9">
    <property type="taxonomic scope" value="Bacteria"/>
</dbReference>